<proteinExistence type="predicted"/>
<dbReference type="EMBL" id="FXXP01000001">
    <property type="protein sequence ID" value="SMX26732.1"/>
    <property type="molecule type" value="Genomic_DNA"/>
</dbReference>
<dbReference type="RefSeq" id="WP_099242773.1">
    <property type="nucleotide sequence ID" value="NZ_FXXP01000001.1"/>
</dbReference>
<accession>A0A238J9W0</accession>
<evidence type="ECO:0000313" key="1">
    <source>
        <dbReference type="EMBL" id="SMX26732.1"/>
    </source>
</evidence>
<name>A0A238J9W0_9RHOB</name>
<keyword evidence="2" id="KW-1185">Reference proteome</keyword>
<reference evidence="2" key="1">
    <citation type="submission" date="2017-05" db="EMBL/GenBank/DDBJ databases">
        <authorList>
            <person name="Rodrigo-Torres L."/>
            <person name="Arahal R. D."/>
            <person name="Lucena T."/>
        </authorList>
    </citation>
    <scope>NUCLEOTIDE SEQUENCE [LARGE SCALE GENOMIC DNA]</scope>
    <source>
        <strain evidence="2">CECT 8649</strain>
    </source>
</reference>
<protein>
    <submittedName>
        <fullName evidence="1">Uncharacterized protein</fullName>
    </submittedName>
</protein>
<dbReference type="Proteomes" id="UP000225972">
    <property type="component" value="Unassembled WGS sequence"/>
</dbReference>
<evidence type="ECO:0000313" key="2">
    <source>
        <dbReference type="Proteomes" id="UP000225972"/>
    </source>
</evidence>
<dbReference type="OrthoDB" id="10020142at2"/>
<organism evidence="1 2">
    <name type="scientific">Pelagimonas phthalicica</name>
    <dbReference type="NCBI Taxonomy" id="1037362"/>
    <lineage>
        <taxon>Bacteria</taxon>
        <taxon>Pseudomonadati</taxon>
        <taxon>Pseudomonadota</taxon>
        <taxon>Alphaproteobacteria</taxon>
        <taxon>Rhodobacterales</taxon>
        <taxon>Roseobacteraceae</taxon>
        <taxon>Pelagimonas</taxon>
    </lineage>
</organism>
<dbReference type="AlphaFoldDB" id="A0A238J9W0"/>
<sequence>MVFLVEDPNRGAGFLRFEGVENEAYRKAVELLRIAGGLFCDGSFEHLRDGPGFCEVLDAALNPARARLEQQLNGATVSISLDANYLRRSLDLFEKHDGTAIDKAELEFLAVCLLSSFCNAKLGPGFALAEFYSGIASDTKLTRRALTAFEYYGLNCDPDEILLNLVTEQVARFRPRKSAKRLELSDVKWIAENSKAKAELLSCLYAAEIERKLPDLTMQLRLERWVQKVNEEGAFAFGSIRYFCLYFSGVCSDFGVARRSMLKSIHSRSFEKAATGVLNAARDCYFASEYASSMNRLHKVEGPRVFVTNDKALALCMSSEKEIRTKWDATECFDWPQNDTLSNDSKKILYEAIQIGEEGMQPDALRPPAREVYNHIDLKLERAWRALRQTF</sequence>
<gene>
    <name evidence="1" type="ORF">TRP8649_00817</name>
</gene>